<organism evidence="3 4">
    <name type="scientific">Eutrema salsugineum</name>
    <name type="common">Saltwater cress</name>
    <name type="synonym">Sisymbrium salsugineum</name>
    <dbReference type="NCBI Taxonomy" id="72664"/>
    <lineage>
        <taxon>Eukaryota</taxon>
        <taxon>Viridiplantae</taxon>
        <taxon>Streptophyta</taxon>
        <taxon>Embryophyta</taxon>
        <taxon>Tracheophyta</taxon>
        <taxon>Spermatophyta</taxon>
        <taxon>Magnoliopsida</taxon>
        <taxon>eudicotyledons</taxon>
        <taxon>Gunneridae</taxon>
        <taxon>Pentapetalae</taxon>
        <taxon>rosids</taxon>
        <taxon>malvids</taxon>
        <taxon>Brassicales</taxon>
        <taxon>Brassicaceae</taxon>
        <taxon>Eutremeae</taxon>
        <taxon>Eutrema</taxon>
    </lineage>
</organism>
<evidence type="ECO:0000313" key="4">
    <source>
        <dbReference type="Proteomes" id="UP000030689"/>
    </source>
</evidence>
<dbReference type="Pfam" id="PF18592">
    <property type="entry name" value="Tho1_MOS11_C"/>
    <property type="match status" value="1"/>
</dbReference>
<dbReference type="OMA" id="FGMTVQL"/>
<dbReference type="InterPro" id="IPR044209">
    <property type="entry name" value="MOS11"/>
</dbReference>
<accession>V4LCR5</accession>
<dbReference type="AlphaFoldDB" id="V4LCR5"/>
<feature type="compositionally biased region" description="Basic and acidic residues" evidence="1">
    <location>
        <begin position="160"/>
        <end position="178"/>
    </location>
</feature>
<sequence length="213" mass="22722">MASNGVKVTATMENGGGLSTGENPKKIVDLNTVEPDRTDDILNGEVKESVDVSGVKKDEADSKAIGSADSGDVSPVDDIQKKIRRAERFGVSVKLTEEEKRNSRAERFGTVTAVNDSAGTKKAEELKRKARADRFGVPASSPTTDNTEEEAKKKARLARFGKDGKVDIKVDSAEEDKRKARALRFSKPSSDSSSDLPAKQIIGKEAAVSGNAA</sequence>
<dbReference type="Proteomes" id="UP000030689">
    <property type="component" value="Unassembled WGS sequence"/>
</dbReference>
<evidence type="ECO:0000313" key="3">
    <source>
        <dbReference type="EMBL" id="ESQ40182.1"/>
    </source>
</evidence>
<feature type="compositionally biased region" description="Basic and acidic residues" evidence="1">
    <location>
        <begin position="52"/>
        <end position="62"/>
    </location>
</feature>
<dbReference type="GO" id="GO:0016973">
    <property type="term" value="P:poly(A)+ mRNA export from nucleus"/>
    <property type="evidence" value="ECO:0007669"/>
    <property type="project" value="EnsemblPlants"/>
</dbReference>
<reference evidence="3 4" key="1">
    <citation type="journal article" date="2013" name="Front. Plant Sci.">
        <title>The Reference Genome of the Halophytic Plant Eutrema salsugineum.</title>
        <authorList>
            <person name="Yang R."/>
            <person name="Jarvis D.E."/>
            <person name="Chen H."/>
            <person name="Beilstein M.A."/>
            <person name="Grimwood J."/>
            <person name="Jenkins J."/>
            <person name="Shu S."/>
            <person name="Prochnik S."/>
            <person name="Xin M."/>
            <person name="Ma C."/>
            <person name="Schmutz J."/>
            <person name="Wing R.A."/>
            <person name="Mitchell-Olds T."/>
            <person name="Schumaker K.S."/>
            <person name="Wang X."/>
        </authorList>
    </citation>
    <scope>NUCLEOTIDE SEQUENCE [LARGE SCALE GENOMIC DNA]</scope>
</reference>
<dbReference type="OrthoDB" id="5837849at2759"/>
<dbReference type="Gramene" id="ESQ40182">
    <property type="protein sequence ID" value="ESQ40182"/>
    <property type="gene ID" value="EUTSA_v10014656mg"/>
</dbReference>
<gene>
    <name evidence="3" type="ORF">EUTSA_v10014656mg</name>
</gene>
<feature type="domain" description="THO1-MOS11 C-terminal" evidence="2">
    <location>
        <begin position="76"/>
        <end position="109"/>
    </location>
</feature>
<evidence type="ECO:0000259" key="2">
    <source>
        <dbReference type="Pfam" id="PF18592"/>
    </source>
</evidence>
<name>V4LCR5_EUTSA</name>
<proteinExistence type="predicted"/>
<dbReference type="InterPro" id="IPR040746">
    <property type="entry name" value="THO1_MOS11_C"/>
</dbReference>
<dbReference type="EMBL" id="KI517464">
    <property type="protein sequence ID" value="ESQ40182.1"/>
    <property type="molecule type" value="Genomic_DNA"/>
</dbReference>
<dbReference type="GO" id="GO:0005634">
    <property type="term" value="C:nucleus"/>
    <property type="evidence" value="ECO:0007669"/>
    <property type="project" value="EnsemblPlants"/>
</dbReference>
<dbReference type="eggNOG" id="ENOG502S2BB">
    <property type="taxonomic scope" value="Eukaryota"/>
</dbReference>
<feature type="region of interest" description="Disordered" evidence="1">
    <location>
        <begin position="1"/>
        <end position="26"/>
    </location>
</feature>
<feature type="region of interest" description="Disordered" evidence="1">
    <location>
        <begin position="52"/>
        <end position="76"/>
    </location>
</feature>
<feature type="region of interest" description="Disordered" evidence="1">
    <location>
        <begin position="115"/>
        <end position="213"/>
    </location>
</feature>
<dbReference type="KEGG" id="eus:EUTSA_v10014656mg"/>
<protein>
    <recommendedName>
        <fullName evidence="2">THO1-MOS11 C-terminal domain-containing protein</fullName>
    </recommendedName>
</protein>
<dbReference type="PANTHER" id="PTHR47701">
    <property type="entry name" value="PROTEIN MODIFIER OF SNC1 11"/>
    <property type="match status" value="1"/>
</dbReference>
<dbReference type="STRING" id="72664.V4LCR5"/>
<evidence type="ECO:0000256" key="1">
    <source>
        <dbReference type="SAM" id="MobiDB-lite"/>
    </source>
</evidence>
<dbReference type="PANTHER" id="PTHR47701:SF2">
    <property type="entry name" value="PROTEIN MODIFIER OF SNC1 11"/>
    <property type="match status" value="1"/>
</dbReference>
<keyword evidence="4" id="KW-1185">Reference proteome</keyword>